<dbReference type="Pfam" id="PF07686">
    <property type="entry name" value="V-set"/>
    <property type="match status" value="1"/>
</dbReference>
<sequence>WTLVLFFISVEAAGEADDVVKVMEGGLLRLNTDAEQLNGNIQILWTFGNGKQSSRIAQYHGKIYTHYDDRFSGRVQLDERTGALNISNISTDDSGLYKALIVINKQISTKKYKVDVYAPVSVPDIKSSSHETMQHPPGTSQEMHEFCSVVCSVKNDRDVFISWYKGDEIVNHGSSSDLSINLSLPLKLHYNETESYSCTAANPVSNKSIRLHMKHLCPHYEDCLQHCGDVEVLIRLILSALVGLATIVFLVEHVRSTQKINISSDDDICMRDQKV</sequence>
<organism evidence="4 5">
    <name type="scientific">Triplophysa rosa</name>
    <name type="common">Cave loach</name>
    <dbReference type="NCBI Taxonomy" id="992332"/>
    <lineage>
        <taxon>Eukaryota</taxon>
        <taxon>Metazoa</taxon>
        <taxon>Chordata</taxon>
        <taxon>Craniata</taxon>
        <taxon>Vertebrata</taxon>
        <taxon>Euteleostomi</taxon>
        <taxon>Actinopterygii</taxon>
        <taxon>Neopterygii</taxon>
        <taxon>Teleostei</taxon>
        <taxon>Ostariophysi</taxon>
        <taxon>Cypriniformes</taxon>
        <taxon>Nemacheilidae</taxon>
        <taxon>Triplophysa</taxon>
    </lineage>
</organism>
<keyword evidence="5" id="KW-1185">Reference proteome</keyword>
<dbReference type="Gene3D" id="2.60.40.10">
    <property type="entry name" value="Immunoglobulins"/>
    <property type="match status" value="2"/>
</dbReference>
<comment type="caution">
    <text evidence="4">The sequence shown here is derived from an EMBL/GenBank/DDBJ whole genome shotgun (WGS) entry which is preliminary data.</text>
</comment>
<dbReference type="InterPro" id="IPR013106">
    <property type="entry name" value="Ig_V-set"/>
</dbReference>
<dbReference type="Proteomes" id="UP001059041">
    <property type="component" value="Linkage Group LG21"/>
</dbReference>
<keyword evidence="1" id="KW-0472">Membrane</keyword>
<dbReference type="EMBL" id="JAFHDT010000021">
    <property type="protein sequence ID" value="KAI7794547.1"/>
    <property type="molecule type" value="Genomic_DNA"/>
</dbReference>
<proteinExistence type="predicted"/>
<dbReference type="InterPro" id="IPR013783">
    <property type="entry name" value="Ig-like_fold"/>
</dbReference>
<dbReference type="AlphaFoldDB" id="A0A9W7TC26"/>
<reference evidence="4" key="1">
    <citation type="submission" date="2021-02" db="EMBL/GenBank/DDBJ databases">
        <title>Comparative genomics reveals that relaxation of natural selection precedes convergent phenotypic evolution of cavefish.</title>
        <authorList>
            <person name="Peng Z."/>
        </authorList>
    </citation>
    <scope>NUCLEOTIDE SEQUENCE</scope>
    <source>
        <tissue evidence="4">Muscle</tissue>
    </source>
</reference>
<evidence type="ECO:0000256" key="1">
    <source>
        <dbReference type="SAM" id="Phobius"/>
    </source>
</evidence>
<gene>
    <name evidence="4" type="ORF">IRJ41_015347</name>
</gene>
<feature type="signal peptide" evidence="2">
    <location>
        <begin position="1"/>
        <end position="16"/>
    </location>
</feature>
<feature type="non-terminal residue" evidence="4">
    <location>
        <position position="275"/>
    </location>
</feature>
<dbReference type="InterPro" id="IPR007110">
    <property type="entry name" value="Ig-like_dom"/>
</dbReference>
<name>A0A9W7TC26_TRIRA</name>
<evidence type="ECO:0000256" key="2">
    <source>
        <dbReference type="SAM" id="SignalP"/>
    </source>
</evidence>
<keyword evidence="2" id="KW-0732">Signal</keyword>
<dbReference type="PROSITE" id="PS50835">
    <property type="entry name" value="IG_LIKE"/>
    <property type="match status" value="1"/>
</dbReference>
<evidence type="ECO:0000313" key="5">
    <source>
        <dbReference type="Proteomes" id="UP001059041"/>
    </source>
</evidence>
<dbReference type="SUPFAM" id="SSF48726">
    <property type="entry name" value="Immunoglobulin"/>
    <property type="match status" value="2"/>
</dbReference>
<evidence type="ECO:0000259" key="3">
    <source>
        <dbReference type="PROSITE" id="PS50835"/>
    </source>
</evidence>
<keyword evidence="1" id="KW-0812">Transmembrane</keyword>
<evidence type="ECO:0000313" key="4">
    <source>
        <dbReference type="EMBL" id="KAI7794547.1"/>
    </source>
</evidence>
<feature type="domain" description="Ig-like" evidence="3">
    <location>
        <begin position="123"/>
        <end position="210"/>
    </location>
</feature>
<keyword evidence="1" id="KW-1133">Transmembrane helix</keyword>
<dbReference type="PANTHER" id="PTHR21063:SF4">
    <property type="entry name" value="CD48 ANTIGEN-RELATED"/>
    <property type="match status" value="1"/>
</dbReference>
<accession>A0A9W7TC26</accession>
<dbReference type="PANTHER" id="PTHR21063">
    <property type="entry name" value="LFA-3"/>
    <property type="match status" value="1"/>
</dbReference>
<protein>
    <submittedName>
        <fullName evidence="4">SLAM family member 5-like</fullName>
    </submittedName>
</protein>
<feature type="transmembrane region" description="Helical" evidence="1">
    <location>
        <begin position="232"/>
        <end position="251"/>
    </location>
</feature>
<feature type="chain" id="PRO_5040826586" evidence="2">
    <location>
        <begin position="17"/>
        <end position="275"/>
    </location>
</feature>
<dbReference type="InterPro" id="IPR036179">
    <property type="entry name" value="Ig-like_dom_sf"/>
</dbReference>